<dbReference type="InterPro" id="IPR037045">
    <property type="entry name" value="S8pro/Inhibitor_I9_sf"/>
</dbReference>
<evidence type="ECO:0000313" key="4">
    <source>
        <dbReference type="Proteomes" id="UP000319663"/>
    </source>
</evidence>
<evidence type="ECO:0000256" key="1">
    <source>
        <dbReference type="ARBA" id="ARBA00038069"/>
    </source>
</evidence>
<accession>A0A507QJG8</accession>
<protein>
    <recommendedName>
        <fullName evidence="5">Inhibitor I9 domain-containing protein</fullName>
    </recommendedName>
</protein>
<dbReference type="PANTHER" id="PTHR28288">
    <property type="entry name" value="PROTEASE B INHIBITOR 2"/>
    <property type="match status" value="1"/>
</dbReference>
<gene>
    <name evidence="3" type="ORF">MPDQ_003149</name>
</gene>
<sequence>MKLFLSALFFGLLPFALAGDSQKSVVVTYPQDTPNSVLTTAKNAIIDAGGIITHEFQLIKGFAAEASANALQGLSALSAEYVPSIEEDKVVTVNDRKVDA</sequence>
<name>A0A507QJG8_MONPU</name>
<evidence type="ECO:0000256" key="2">
    <source>
        <dbReference type="SAM" id="SignalP"/>
    </source>
</evidence>
<dbReference type="EMBL" id="VIFY01000201">
    <property type="protein sequence ID" value="TQB68636.1"/>
    <property type="molecule type" value="Genomic_DNA"/>
</dbReference>
<dbReference type="AlphaFoldDB" id="A0A507QJG8"/>
<dbReference type="PANTHER" id="PTHR28288:SF1">
    <property type="entry name" value="INHIBITOR I9 DOMAIN-CONTAINING PROTEIN"/>
    <property type="match status" value="1"/>
</dbReference>
<feature type="chain" id="PRO_5021333680" description="Inhibitor I9 domain-containing protein" evidence="2">
    <location>
        <begin position="19"/>
        <end position="100"/>
    </location>
</feature>
<evidence type="ECO:0000313" key="3">
    <source>
        <dbReference type="EMBL" id="TQB68636.1"/>
    </source>
</evidence>
<keyword evidence="2" id="KW-0732">Signal</keyword>
<dbReference type="Proteomes" id="UP000319663">
    <property type="component" value="Unassembled WGS sequence"/>
</dbReference>
<dbReference type="Gene3D" id="3.30.70.80">
    <property type="entry name" value="Peptidase S8 propeptide/proteinase inhibitor I9"/>
    <property type="match status" value="1"/>
</dbReference>
<keyword evidence="4" id="KW-1185">Reference proteome</keyword>
<dbReference type="GO" id="GO:0004866">
    <property type="term" value="F:endopeptidase inhibitor activity"/>
    <property type="evidence" value="ECO:0007669"/>
    <property type="project" value="TreeGrafter"/>
</dbReference>
<dbReference type="InterPro" id="IPR052471">
    <property type="entry name" value="PBI_I9"/>
</dbReference>
<reference evidence="3 4" key="1">
    <citation type="submission" date="2019-06" db="EMBL/GenBank/DDBJ databases">
        <title>Wine fermentation using esterase from Monascus purpureus.</title>
        <authorList>
            <person name="Geng C."/>
            <person name="Zhang Y."/>
        </authorList>
    </citation>
    <scope>NUCLEOTIDE SEQUENCE [LARGE SCALE GENOMIC DNA]</scope>
    <source>
        <strain evidence="3">HQ1</strain>
    </source>
</reference>
<organism evidence="3 4">
    <name type="scientific">Monascus purpureus</name>
    <name type="common">Red mold</name>
    <name type="synonym">Monascus anka</name>
    <dbReference type="NCBI Taxonomy" id="5098"/>
    <lineage>
        <taxon>Eukaryota</taxon>
        <taxon>Fungi</taxon>
        <taxon>Dikarya</taxon>
        <taxon>Ascomycota</taxon>
        <taxon>Pezizomycotina</taxon>
        <taxon>Eurotiomycetes</taxon>
        <taxon>Eurotiomycetidae</taxon>
        <taxon>Eurotiales</taxon>
        <taxon>Aspergillaceae</taxon>
        <taxon>Monascus</taxon>
    </lineage>
</organism>
<proteinExistence type="inferred from homology"/>
<comment type="caution">
    <text evidence="3">The sequence shown here is derived from an EMBL/GenBank/DDBJ whole genome shotgun (WGS) entry which is preliminary data.</text>
</comment>
<dbReference type="SUPFAM" id="SSF54897">
    <property type="entry name" value="Protease propeptides/inhibitors"/>
    <property type="match status" value="1"/>
</dbReference>
<dbReference type="OrthoDB" id="3888684at2759"/>
<evidence type="ECO:0008006" key="5">
    <source>
        <dbReference type="Google" id="ProtNLM"/>
    </source>
</evidence>
<dbReference type="FunFam" id="3.30.70.80:FF:000005">
    <property type="entry name" value="Proteinase inhibitor I2B"/>
    <property type="match status" value="1"/>
</dbReference>
<dbReference type="GO" id="GO:0042144">
    <property type="term" value="P:vacuole fusion, non-autophagic"/>
    <property type="evidence" value="ECO:0007669"/>
    <property type="project" value="TreeGrafter"/>
</dbReference>
<feature type="signal peptide" evidence="2">
    <location>
        <begin position="1"/>
        <end position="18"/>
    </location>
</feature>
<comment type="similarity">
    <text evidence="1">Belongs to the protease inhibitor I9 family.</text>
</comment>